<organism evidence="3 4">
    <name type="scientific">Candidatus Nomurabacteria bacterium CG22_combo_CG10-13_8_21_14_all_32_8</name>
    <dbReference type="NCBI Taxonomy" id="1974732"/>
    <lineage>
        <taxon>Bacteria</taxon>
        <taxon>Candidatus Nomuraibacteriota</taxon>
    </lineage>
</organism>
<accession>A0A2H0CGL5</accession>
<dbReference type="PANTHER" id="PTHR34473:SF2">
    <property type="entry name" value="UPF0699 TRANSMEMBRANE PROTEIN YDBT"/>
    <property type="match status" value="1"/>
</dbReference>
<name>A0A2H0CGL5_9BACT</name>
<evidence type="ECO:0000313" key="3">
    <source>
        <dbReference type="EMBL" id="PIP69056.1"/>
    </source>
</evidence>
<keyword evidence="1" id="KW-0472">Membrane</keyword>
<keyword evidence="1" id="KW-0812">Transmembrane</keyword>
<dbReference type="InterPro" id="IPR005182">
    <property type="entry name" value="YdbS-like_PH"/>
</dbReference>
<evidence type="ECO:0000256" key="1">
    <source>
        <dbReference type="SAM" id="Phobius"/>
    </source>
</evidence>
<keyword evidence="1" id="KW-1133">Transmembrane helix</keyword>
<proteinExistence type="predicted"/>
<dbReference type="AlphaFoldDB" id="A0A2H0CGL5"/>
<feature type="non-terminal residue" evidence="3">
    <location>
        <position position="168"/>
    </location>
</feature>
<feature type="transmembrane region" description="Helical" evidence="1">
    <location>
        <begin position="17"/>
        <end position="39"/>
    </location>
</feature>
<sequence length="168" mass="19538">MTDKNYPVKNKWILKQVFYFSLIISFWIIFIFLIPLTIFVFDKSNNINSSIFAKIIILIFIFLIILLLFSIIPAIIFYLIRKNFHFEFTEKFINLEQGIINKQKRYIPYSVIQNVLIDYDFIDRFFGLANLVIENASSGGGAGGVLSRKKNIINIRLLGFGGNRVNIL</sequence>
<gene>
    <name evidence="3" type="ORF">COW91_01465</name>
</gene>
<dbReference type="EMBL" id="PCTI01000018">
    <property type="protein sequence ID" value="PIP69056.1"/>
    <property type="molecule type" value="Genomic_DNA"/>
</dbReference>
<feature type="domain" description="YdbS-like PH" evidence="2">
    <location>
        <begin position="82"/>
        <end position="140"/>
    </location>
</feature>
<evidence type="ECO:0000259" key="2">
    <source>
        <dbReference type="Pfam" id="PF03703"/>
    </source>
</evidence>
<dbReference type="PANTHER" id="PTHR34473">
    <property type="entry name" value="UPF0699 TRANSMEMBRANE PROTEIN YDBS"/>
    <property type="match status" value="1"/>
</dbReference>
<dbReference type="Proteomes" id="UP000229176">
    <property type="component" value="Unassembled WGS sequence"/>
</dbReference>
<evidence type="ECO:0000313" key="4">
    <source>
        <dbReference type="Proteomes" id="UP000229176"/>
    </source>
</evidence>
<feature type="transmembrane region" description="Helical" evidence="1">
    <location>
        <begin position="51"/>
        <end position="80"/>
    </location>
</feature>
<dbReference type="Pfam" id="PF03703">
    <property type="entry name" value="bPH_2"/>
    <property type="match status" value="1"/>
</dbReference>
<comment type="caution">
    <text evidence="3">The sequence shown here is derived from an EMBL/GenBank/DDBJ whole genome shotgun (WGS) entry which is preliminary data.</text>
</comment>
<reference evidence="3 4" key="1">
    <citation type="submission" date="2017-09" db="EMBL/GenBank/DDBJ databases">
        <title>Depth-based differentiation of microbial function through sediment-hosted aquifers and enrichment of novel symbionts in the deep terrestrial subsurface.</title>
        <authorList>
            <person name="Probst A.J."/>
            <person name="Ladd B."/>
            <person name="Jarett J.K."/>
            <person name="Geller-Mcgrath D.E."/>
            <person name="Sieber C.M."/>
            <person name="Emerson J.B."/>
            <person name="Anantharaman K."/>
            <person name="Thomas B.C."/>
            <person name="Malmstrom R."/>
            <person name="Stieglmeier M."/>
            <person name="Klingl A."/>
            <person name="Woyke T."/>
            <person name="Ryan C.M."/>
            <person name="Banfield J.F."/>
        </authorList>
    </citation>
    <scope>NUCLEOTIDE SEQUENCE [LARGE SCALE GENOMIC DNA]</scope>
    <source>
        <strain evidence="3">CG22_combo_CG10-13_8_21_14_all_32_8</strain>
    </source>
</reference>
<protein>
    <recommendedName>
        <fullName evidence="2">YdbS-like PH domain-containing protein</fullName>
    </recommendedName>
</protein>